<dbReference type="EMBL" id="FONG01000002">
    <property type="protein sequence ID" value="SFE34292.1"/>
    <property type="molecule type" value="Genomic_DNA"/>
</dbReference>
<name>A0A1I1ZRR8_9ACTN</name>
<gene>
    <name evidence="2" type="ORF">SAMN05216251_102552</name>
</gene>
<dbReference type="STRING" id="380248.SAMN05216251_102552"/>
<feature type="region of interest" description="Disordered" evidence="1">
    <location>
        <begin position="230"/>
        <end position="374"/>
    </location>
</feature>
<protein>
    <submittedName>
        <fullName evidence="2">Uncharacterized protein</fullName>
    </submittedName>
</protein>
<accession>A0A1I1ZRR8</accession>
<dbReference type="Proteomes" id="UP000199323">
    <property type="component" value="Unassembled WGS sequence"/>
</dbReference>
<proteinExistence type="predicted"/>
<feature type="compositionally biased region" description="Polar residues" evidence="1">
    <location>
        <begin position="280"/>
        <end position="302"/>
    </location>
</feature>
<feature type="compositionally biased region" description="Low complexity" evidence="1">
    <location>
        <begin position="247"/>
        <end position="266"/>
    </location>
</feature>
<keyword evidence="3" id="KW-1185">Reference proteome</keyword>
<evidence type="ECO:0000256" key="1">
    <source>
        <dbReference type="SAM" id="MobiDB-lite"/>
    </source>
</evidence>
<evidence type="ECO:0000313" key="3">
    <source>
        <dbReference type="Proteomes" id="UP000199323"/>
    </source>
</evidence>
<sequence>MNSATTRWKACWGNPSRVRISYPPHPAHQGRRRARPHRGRALRRYGGAARVAASAGGEQLTDLRSLRVHRPDRTNYGESLERNIPPTGRRVVAWQEESRTTREAPDQTSQQLRGRYGAGPSIRFQRWSVCPYGAAVIASAPRPLLFLDVDGPLIPFGATREEHPDGYPTYVPQEASANPLLARVDPALGRKLLALPCDLVWATTWEDEANECIAPLLGLPQLPVVTWPVPSEQLEPSGPLGRPALFSTGPPGAPSPGSTTRSPTQTARGRRRTTPHEPFSTESTNATVLPTRTSSPSRSGCTAISGPRPSRIEPPSAVERRPAPSLSCPCSQPAPVGGCRGHPRQRPAKGDAGDGRSTPGSGGWIRSCRSCFRE</sequence>
<reference evidence="2 3" key="1">
    <citation type="submission" date="2016-10" db="EMBL/GenBank/DDBJ databases">
        <authorList>
            <person name="de Groot N.N."/>
        </authorList>
    </citation>
    <scope>NUCLEOTIDE SEQUENCE [LARGE SCALE GENOMIC DNA]</scope>
    <source>
        <strain evidence="2 3">CGMCC 4.3510</strain>
    </source>
</reference>
<dbReference type="AlphaFoldDB" id="A0A1I1ZRR8"/>
<organism evidence="2 3">
    <name type="scientific">Actinacidiphila alni</name>
    <dbReference type="NCBI Taxonomy" id="380248"/>
    <lineage>
        <taxon>Bacteria</taxon>
        <taxon>Bacillati</taxon>
        <taxon>Actinomycetota</taxon>
        <taxon>Actinomycetes</taxon>
        <taxon>Kitasatosporales</taxon>
        <taxon>Streptomycetaceae</taxon>
        <taxon>Actinacidiphila</taxon>
    </lineage>
</organism>
<evidence type="ECO:0000313" key="2">
    <source>
        <dbReference type="EMBL" id="SFE34292.1"/>
    </source>
</evidence>